<proteinExistence type="predicted"/>
<name>A0A6N2VDG6_CITAM</name>
<protein>
    <submittedName>
        <fullName evidence="1">Uncharacterized protein</fullName>
    </submittedName>
</protein>
<evidence type="ECO:0000313" key="1">
    <source>
        <dbReference type="EMBL" id="VYT26491.1"/>
    </source>
</evidence>
<reference evidence="1" key="1">
    <citation type="submission" date="2019-11" db="EMBL/GenBank/DDBJ databases">
        <authorList>
            <person name="Feng L."/>
        </authorList>
    </citation>
    <scope>NUCLEOTIDE SEQUENCE</scope>
    <source>
        <strain evidence="1">CAmalonaticusLFYP1</strain>
    </source>
</reference>
<dbReference type="EMBL" id="CACRTI010000004">
    <property type="protein sequence ID" value="VYT26491.1"/>
    <property type="molecule type" value="Genomic_DNA"/>
</dbReference>
<accession>A0A6N2VDG6</accession>
<gene>
    <name evidence="1" type="ORF">CALFYP1_03549</name>
</gene>
<dbReference type="AlphaFoldDB" id="A0A6N2VDG6"/>
<sequence length="36" mass="4385">MPELIRYFVFLTNLICPALGRFRLAERRRSLERLPH</sequence>
<organism evidence="1">
    <name type="scientific">Citrobacter amalonaticus</name>
    <dbReference type="NCBI Taxonomy" id="35703"/>
    <lineage>
        <taxon>Bacteria</taxon>
        <taxon>Pseudomonadati</taxon>
        <taxon>Pseudomonadota</taxon>
        <taxon>Gammaproteobacteria</taxon>
        <taxon>Enterobacterales</taxon>
        <taxon>Enterobacteriaceae</taxon>
        <taxon>Citrobacter</taxon>
    </lineage>
</organism>